<dbReference type="GO" id="GO:0005506">
    <property type="term" value="F:iron ion binding"/>
    <property type="evidence" value="ECO:0007669"/>
    <property type="project" value="InterPro"/>
</dbReference>
<evidence type="ECO:0000256" key="1">
    <source>
        <dbReference type="ARBA" id="ARBA00022505"/>
    </source>
</evidence>
<dbReference type="InterPro" id="IPR008274">
    <property type="entry name" value="AldOxase/xan_DH_MoCoBD1"/>
</dbReference>
<evidence type="ECO:0000256" key="2">
    <source>
        <dbReference type="ARBA" id="ARBA00023002"/>
    </source>
</evidence>
<dbReference type="Proteomes" id="UP000315217">
    <property type="component" value="Unassembled WGS sequence"/>
</dbReference>
<accession>A0A537LJI7</accession>
<dbReference type="InterPro" id="IPR037165">
    <property type="entry name" value="AldOxase/xan_DH_Mopterin-bd_sf"/>
</dbReference>
<keyword evidence="2" id="KW-0560">Oxidoreductase</keyword>
<dbReference type="InterPro" id="IPR016208">
    <property type="entry name" value="Ald_Oxase/xanthine_DH-like"/>
</dbReference>
<protein>
    <submittedName>
        <fullName evidence="4">Xanthine dehydrogenase family protein</fullName>
    </submittedName>
</protein>
<dbReference type="SMART" id="SM01008">
    <property type="entry name" value="Ald_Xan_dh_C"/>
    <property type="match status" value="1"/>
</dbReference>
<gene>
    <name evidence="4" type="ORF">E6G98_12705</name>
</gene>
<comment type="caution">
    <text evidence="4">The sequence shown here is derived from an EMBL/GenBank/DDBJ whole genome shotgun (WGS) entry which is preliminary data.</text>
</comment>
<organism evidence="4 5">
    <name type="scientific">Candidatus Segetimicrobium genomatis</name>
    <dbReference type="NCBI Taxonomy" id="2569760"/>
    <lineage>
        <taxon>Bacteria</taxon>
        <taxon>Bacillati</taxon>
        <taxon>Candidatus Sysuimicrobiota</taxon>
        <taxon>Candidatus Sysuimicrobiia</taxon>
        <taxon>Candidatus Sysuimicrobiales</taxon>
        <taxon>Candidatus Segetimicrobiaceae</taxon>
        <taxon>Candidatus Segetimicrobium</taxon>
    </lineage>
</organism>
<keyword evidence="1" id="KW-0500">Molybdenum</keyword>
<dbReference type="SUPFAM" id="SSF56003">
    <property type="entry name" value="Molybdenum cofactor-binding domain"/>
    <property type="match status" value="1"/>
</dbReference>
<dbReference type="SUPFAM" id="SSF54665">
    <property type="entry name" value="CO dehydrogenase molybdoprotein N-domain-like"/>
    <property type="match status" value="1"/>
</dbReference>
<dbReference type="GO" id="GO:0016491">
    <property type="term" value="F:oxidoreductase activity"/>
    <property type="evidence" value="ECO:0007669"/>
    <property type="project" value="UniProtKB-KW"/>
</dbReference>
<dbReference type="Pfam" id="PF20256">
    <property type="entry name" value="MoCoBD_2"/>
    <property type="match status" value="1"/>
</dbReference>
<proteinExistence type="predicted"/>
<dbReference type="InterPro" id="IPR036856">
    <property type="entry name" value="Ald_Oxase/Xan_DH_a/b_sf"/>
</dbReference>
<evidence type="ECO:0000313" key="5">
    <source>
        <dbReference type="Proteomes" id="UP000315217"/>
    </source>
</evidence>
<dbReference type="InterPro" id="IPR000674">
    <property type="entry name" value="Ald_Oxase/Xan_DH_a/b"/>
</dbReference>
<dbReference type="PANTHER" id="PTHR11908:SF132">
    <property type="entry name" value="ALDEHYDE OXIDASE 1-RELATED"/>
    <property type="match status" value="1"/>
</dbReference>
<evidence type="ECO:0000259" key="3">
    <source>
        <dbReference type="SMART" id="SM01008"/>
    </source>
</evidence>
<sequence>RRLPGVVAVLAAADLPLSPIEPEFAGDEYHGAGWPPLAGERVRFVGDPVAVVAASDRYLAEDAVELLEVAYDPLPVVASVEEARRPDAVLVHDTVPGNVYFRRDHVHGDVDGIFATAALVVGGTFRHQRLAGAPLEGRGIVAQWDSTGRLTVWASTQVPHLMRTGLARFLGVPEAAVRVIAPDVGGGFGPKMHLYPEDLVACAVARRLGRPAKWIEDRRENLLAMTQAREQVIEAQVAVDRDGRLLALRAHIACDSGAYSVYPLTAVLEPMGTAQIMPGPYRLPAYAYSTMAVATHKAPVGAYRGVGMTVGVFVMERLVDKVAATTGIDPAEVRRRNFIRPEEFPYAASTGLVYDSGRIGDTLAAGLAAFDYEEIRHEQARLRAAGRIVGVGLSAFVEYTGMGSETFLRRGMREVRGDDSAAVKVDGSGGVRAYVSTPSQGQGHETVFAQLVGETLGLSPEDVEVVPVDTASVPVGTGTFASRAMIAGGGALLQAAAGVRSKALQIAAHLLEAPAPDIEIAAGRFCVRGSPGRGVTWAEVARVAYLPGSGLPAGAEPGLEASVTYDPPPAVFSNGVHAAMVEVDRETGQVTVRRYAIAEDCGPLINPRIVDGQIHGGLAQGFGEALLEQVVYDAEGQPLTTTFIDYLLPTAKEMPPVTIVHLETPSPLTTGGFKGMGESATIGAPACLANAVSDALGDAIDELPITPERVLVCLRSMRAVSERP</sequence>
<reference evidence="4 5" key="1">
    <citation type="journal article" date="2019" name="Nat. Microbiol.">
        <title>Mediterranean grassland soil C-N compound turnover is dependent on rainfall and depth, and is mediated by genomically divergent microorganisms.</title>
        <authorList>
            <person name="Diamond S."/>
            <person name="Andeer P.F."/>
            <person name="Li Z."/>
            <person name="Crits-Christoph A."/>
            <person name="Burstein D."/>
            <person name="Anantharaman K."/>
            <person name="Lane K.R."/>
            <person name="Thomas B.C."/>
            <person name="Pan C."/>
            <person name="Northen T.R."/>
            <person name="Banfield J.F."/>
        </authorList>
    </citation>
    <scope>NUCLEOTIDE SEQUENCE [LARGE SCALE GENOMIC DNA]</scope>
    <source>
        <strain evidence="4">NP_1</strain>
    </source>
</reference>
<dbReference type="Pfam" id="PF02738">
    <property type="entry name" value="MoCoBD_1"/>
    <property type="match status" value="1"/>
</dbReference>
<name>A0A537LJI7_9BACT</name>
<dbReference type="Pfam" id="PF01315">
    <property type="entry name" value="Ald_Xan_dh_C"/>
    <property type="match status" value="1"/>
</dbReference>
<evidence type="ECO:0000313" key="4">
    <source>
        <dbReference type="EMBL" id="TMJ08132.1"/>
    </source>
</evidence>
<dbReference type="EMBL" id="VBAI01000213">
    <property type="protein sequence ID" value="TMJ08132.1"/>
    <property type="molecule type" value="Genomic_DNA"/>
</dbReference>
<feature type="non-terminal residue" evidence="4">
    <location>
        <position position="1"/>
    </location>
</feature>
<dbReference type="InterPro" id="IPR046867">
    <property type="entry name" value="AldOxase/xan_DH_MoCoBD2"/>
</dbReference>
<dbReference type="Gene3D" id="3.90.1170.50">
    <property type="entry name" value="Aldehyde oxidase/xanthine dehydrogenase, a/b hammerhead"/>
    <property type="match status" value="1"/>
</dbReference>
<dbReference type="PANTHER" id="PTHR11908">
    <property type="entry name" value="XANTHINE DEHYDROGENASE"/>
    <property type="match status" value="1"/>
</dbReference>
<dbReference type="Gene3D" id="3.30.365.10">
    <property type="entry name" value="Aldehyde oxidase/xanthine dehydrogenase, molybdopterin binding domain"/>
    <property type="match status" value="4"/>
</dbReference>
<dbReference type="AlphaFoldDB" id="A0A537LJI7"/>
<feature type="domain" description="Aldehyde oxidase/xanthine dehydrogenase a/b hammerhead" evidence="3">
    <location>
        <begin position="1"/>
        <end position="75"/>
    </location>
</feature>